<keyword evidence="8" id="KW-1185">Reference proteome</keyword>
<accession>A0A7W9YE99</accession>
<evidence type="ECO:0000256" key="2">
    <source>
        <dbReference type="ARBA" id="ARBA00023015"/>
    </source>
</evidence>
<protein>
    <submittedName>
        <fullName evidence="7">DNA-binding transcriptional LysR family regulator</fullName>
    </submittedName>
</protein>
<comment type="similarity">
    <text evidence="1">Belongs to the LysR transcriptional regulatory family.</text>
</comment>
<evidence type="ECO:0000256" key="4">
    <source>
        <dbReference type="ARBA" id="ARBA00023163"/>
    </source>
</evidence>
<evidence type="ECO:0000256" key="5">
    <source>
        <dbReference type="SAM" id="MobiDB-lite"/>
    </source>
</evidence>
<evidence type="ECO:0000313" key="7">
    <source>
        <dbReference type="EMBL" id="MBB6170512.1"/>
    </source>
</evidence>
<name>A0A7W9YE99_9ACTN</name>
<dbReference type="InterPro" id="IPR036390">
    <property type="entry name" value="WH_DNA-bd_sf"/>
</dbReference>
<dbReference type="RefSeq" id="WP_184073209.1">
    <property type="nucleotide sequence ID" value="NZ_JACHDS010000001.1"/>
</dbReference>
<dbReference type="PANTHER" id="PTHR30346:SF0">
    <property type="entry name" value="HCA OPERON TRANSCRIPTIONAL ACTIVATOR HCAR"/>
    <property type="match status" value="1"/>
</dbReference>
<dbReference type="Pfam" id="PF03466">
    <property type="entry name" value="LysR_substrate"/>
    <property type="match status" value="1"/>
</dbReference>
<keyword evidence="2" id="KW-0805">Transcription regulation</keyword>
<dbReference type="SUPFAM" id="SSF53850">
    <property type="entry name" value="Periplasmic binding protein-like II"/>
    <property type="match status" value="1"/>
</dbReference>
<dbReference type="GO" id="GO:0003677">
    <property type="term" value="F:DNA binding"/>
    <property type="evidence" value="ECO:0007669"/>
    <property type="project" value="UniProtKB-KW"/>
</dbReference>
<dbReference type="Gene3D" id="1.10.10.10">
    <property type="entry name" value="Winged helix-like DNA-binding domain superfamily/Winged helix DNA-binding domain"/>
    <property type="match status" value="1"/>
</dbReference>
<dbReference type="CDD" id="cd05466">
    <property type="entry name" value="PBP2_LTTR_substrate"/>
    <property type="match status" value="1"/>
</dbReference>
<feature type="region of interest" description="Disordered" evidence="5">
    <location>
        <begin position="298"/>
        <end position="332"/>
    </location>
</feature>
<gene>
    <name evidence="7" type="ORF">HNR23_000572</name>
</gene>
<dbReference type="Pfam" id="PF00126">
    <property type="entry name" value="HTH_1"/>
    <property type="match status" value="1"/>
</dbReference>
<feature type="domain" description="HTH lysR-type" evidence="6">
    <location>
        <begin position="1"/>
        <end position="58"/>
    </location>
</feature>
<evidence type="ECO:0000259" key="6">
    <source>
        <dbReference type="PROSITE" id="PS50931"/>
    </source>
</evidence>
<evidence type="ECO:0000256" key="1">
    <source>
        <dbReference type="ARBA" id="ARBA00009437"/>
    </source>
</evidence>
<dbReference type="GO" id="GO:0003700">
    <property type="term" value="F:DNA-binding transcription factor activity"/>
    <property type="evidence" value="ECO:0007669"/>
    <property type="project" value="InterPro"/>
</dbReference>
<keyword evidence="3 7" id="KW-0238">DNA-binding</keyword>
<feature type="compositionally biased region" description="Low complexity" evidence="5">
    <location>
        <begin position="320"/>
        <end position="332"/>
    </location>
</feature>
<dbReference type="Gene3D" id="3.40.190.10">
    <property type="entry name" value="Periplasmic binding protein-like II"/>
    <property type="match status" value="2"/>
</dbReference>
<dbReference type="InterPro" id="IPR005119">
    <property type="entry name" value="LysR_subst-bd"/>
</dbReference>
<keyword evidence="4" id="KW-0804">Transcription</keyword>
<dbReference type="SUPFAM" id="SSF46785">
    <property type="entry name" value="Winged helix' DNA-binding domain"/>
    <property type="match status" value="1"/>
</dbReference>
<dbReference type="InterPro" id="IPR036388">
    <property type="entry name" value="WH-like_DNA-bd_sf"/>
</dbReference>
<dbReference type="PROSITE" id="PS50931">
    <property type="entry name" value="HTH_LYSR"/>
    <property type="match status" value="1"/>
</dbReference>
<evidence type="ECO:0000256" key="3">
    <source>
        <dbReference type="ARBA" id="ARBA00023125"/>
    </source>
</evidence>
<dbReference type="InterPro" id="IPR000847">
    <property type="entry name" value="LysR_HTH_N"/>
</dbReference>
<dbReference type="EMBL" id="JACHDS010000001">
    <property type="protein sequence ID" value="MBB6170512.1"/>
    <property type="molecule type" value="Genomic_DNA"/>
</dbReference>
<proteinExistence type="inferred from homology"/>
<dbReference type="GO" id="GO:0032993">
    <property type="term" value="C:protein-DNA complex"/>
    <property type="evidence" value="ECO:0007669"/>
    <property type="project" value="TreeGrafter"/>
</dbReference>
<comment type="caution">
    <text evidence="7">The sequence shown here is derived from an EMBL/GenBank/DDBJ whole genome shotgun (WGS) entry which is preliminary data.</text>
</comment>
<sequence length="332" mass="36100">MEIHHLRYFVAVAERLSFSRAAEDLHMAVSPLSRSVRDLERDLDQRLFDRDSHHVELTAAGTALLPMAKDVLARFDDIPWQMRRILGAARLTAYIGIPPGLHRRIRDRLVELERGRLGRYDIKRWPGHSRALLSAVQRGDIALALVHLPAHAEGVEVAEVMREPLGAVLPAAEFAGRTSVALRELTGHTYVSTGSDMLPVYFDQIRVRLEAAGITRGIVLDSADYSGVSEFVANGSAFSISMIDPMSEMRRYRGEGTVVLPFEDFSPVLTTGLAWRTDRAAAGRELHDLVAAARAILADPDPATTSGTDTAPAPGPDSTPGPDTGSGTPAEA</sequence>
<dbReference type="FunFam" id="1.10.10.10:FF:000001">
    <property type="entry name" value="LysR family transcriptional regulator"/>
    <property type="match status" value="1"/>
</dbReference>
<dbReference type="PANTHER" id="PTHR30346">
    <property type="entry name" value="TRANSCRIPTIONAL DUAL REGULATOR HCAR-RELATED"/>
    <property type="match status" value="1"/>
</dbReference>
<dbReference type="Proteomes" id="UP000546642">
    <property type="component" value="Unassembled WGS sequence"/>
</dbReference>
<dbReference type="AlphaFoldDB" id="A0A7W9YE99"/>
<reference evidence="7 8" key="1">
    <citation type="submission" date="2020-08" db="EMBL/GenBank/DDBJ databases">
        <title>Sequencing the genomes of 1000 actinobacteria strains.</title>
        <authorList>
            <person name="Klenk H.-P."/>
        </authorList>
    </citation>
    <scope>NUCLEOTIDE SEQUENCE [LARGE SCALE GENOMIC DNA]</scope>
    <source>
        <strain evidence="7 8">DSM 46659</strain>
    </source>
</reference>
<evidence type="ECO:0000313" key="8">
    <source>
        <dbReference type="Proteomes" id="UP000546642"/>
    </source>
</evidence>
<organism evidence="7 8">
    <name type="scientific">Nocardiopsis mwathae</name>
    <dbReference type="NCBI Taxonomy" id="1472723"/>
    <lineage>
        <taxon>Bacteria</taxon>
        <taxon>Bacillati</taxon>
        <taxon>Actinomycetota</taxon>
        <taxon>Actinomycetes</taxon>
        <taxon>Streptosporangiales</taxon>
        <taxon>Nocardiopsidaceae</taxon>
        <taxon>Nocardiopsis</taxon>
    </lineage>
</organism>